<dbReference type="RefSeq" id="WP_184384543.1">
    <property type="nucleotide sequence ID" value="NZ_JAFFQX010000024.1"/>
</dbReference>
<reference evidence="4 5" key="1">
    <citation type="submission" date="2020-08" db="EMBL/GenBank/DDBJ databases">
        <title>Genomic Encyclopedia of Type Strains, Phase IV (KMG-IV): sequencing the most valuable type-strain genomes for metagenomic binning, comparative biology and taxonomic classification.</title>
        <authorList>
            <person name="Goeker M."/>
        </authorList>
    </citation>
    <scope>NUCLEOTIDE SEQUENCE [LARGE SCALE GENOMIC DNA]</scope>
    <source>
        <strain evidence="4 5">DSM 19979</strain>
    </source>
</reference>
<comment type="caution">
    <text evidence="4">The sequence shown here is derived from an EMBL/GenBank/DDBJ whole genome shotgun (WGS) entry which is preliminary data.</text>
</comment>
<keyword evidence="5" id="KW-1185">Reference proteome</keyword>
<dbReference type="AlphaFoldDB" id="A0A840AAQ4"/>
<feature type="domain" description="SPOR" evidence="3">
    <location>
        <begin position="160"/>
        <end position="244"/>
    </location>
</feature>
<dbReference type="Proteomes" id="UP000553193">
    <property type="component" value="Unassembled WGS sequence"/>
</dbReference>
<keyword evidence="4" id="KW-0132">Cell division</keyword>
<keyword evidence="2" id="KW-0472">Membrane</keyword>
<gene>
    <name evidence="4" type="ORF">GGQ83_002536</name>
</gene>
<dbReference type="EMBL" id="JACIDJ010000004">
    <property type="protein sequence ID" value="MBB3899088.1"/>
    <property type="molecule type" value="Genomic_DNA"/>
</dbReference>
<dbReference type="InterPro" id="IPR007730">
    <property type="entry name" value="SPOR-like_dom"/>
</dbReference>
<proteinExistence type="predicted"/>
<sequence>MSDTTLPSWRVRPPERARAGWGIPPLVWLLGGGLIGVGALGVLLLWGSNALSPNGVPLIEADDRPFRVRPENFVAAPAPRPSETIFERPGARPERVGEARLAPGPERPLPDGWRQAAVPPPTPLPPAAAPGGSGLQPAITAQPAAPPIAAPAPTPAAAPRPVAGGVQVQLGALPSEEGAMAEWNRLRGRVPELGPFSPNVVRFDRDGRPTFWRLRVGGVPDRDAAQALCERVRASGGNCAVLGS</sequence>
<name>A0A840AAQ4_9PROT</name>
<feature type="transmembrane region" description="Helical" evidence="2">
    <location>
        <begin position="26"/>
        <end position="46"/>
    </location>
</feature>
<dbReference type="Gene3D" id="3.30.70.1070">
    <property type="entry name" value="Sporulation related repeat"/>
    <property type="match status" value="1"/>
</dbReference>
<dbReference type="InterPro" id="IPR036680">
    <property type="entry name" value="SPOR-like_sf"/>
</dbReference>
<keyword evidence="2" id="KW-1133">Transmembrane helix</keyword>
<feature type="compositionally biased region" description="Basic and acidic residues" evidence="1">
    <location>
        <begin position="85"/>
        <end position="98"/>
    </location>
</feature>
<dbReference type="GO" id="GO:0042834">
    <property type="term" value="F:peptidoglycan binding"/>
    <property type="evidence" value="ECO:0007669"/>
    <property type="project" value="InterPro"/>
</dbReference>
<protein>
    <submittedName>
        <fullName evidence="4">Cell division septation protein DedD</fullName>
    </submittedName>
</protein>
<organism evidence="4 5">
    <name type="scientific">Roseococcus suduntuyensis</name>
    <dbReference type="NCBI Taxonomy" id="455361"/>
    <lineage>
        <taxon>Bacteria</taxon>
        <taxon>Pseudomonadati</taxon>
        <taxon>Pseudomonadota</taxon>
        <taxon>Alphaproteobacteria</taxon>
        <taxon>Acetobacterales</taxon>
        <taxon>Roseomonadaceae</taxon>
        <taxon>Roseococcus</taxon>
    </lineage>
</organism>
<accession>A0A840AAQ4</accession>
<feature type="compositionally biased region" description="Pro residues" evidence="1">
    <location>
        <begin position="118"/>
        <end position="128"/>
    </location>
</feature>
<evidence type="ECO:0000259" key="3">
    <source>
        <dbReference type="PROSITE" id="PS51724"/>
    </source>
</evidence>
<dbReference type="PROSITE" id="PS51724">
    <property type="entry name" value="SPOR"/>
    <property type="match status" value="1"/>
</dbReference>
<evidence type="ECO:0000313" key="4">
    <source>
        <dbReference type="EMBL" id="MBB3899088.1"/>
    </source>
</evidence>
<dbReference type="SUPFAM" id="SSF110997">
    <property type="entry name" value="Sporulation related repeat"/>
    <property type="match status" value="1"/>
</dbReference>
<keyword evidence="2" id="KW-0812">Transmembrane</keyword>
<feature type="region of interest" description="Disordered" evidence="1">
    <location>
        <begin position="81"/>
        <end position="140"/>
    </location>
</feature>
<evidence type="ECO:0000256" key="2">
    <source>
        <dbReference type="SAM" id="Phobius"/>
    </source>
</evidence>
<dbReference type="Pfam" id="PF05036">
    <property type="entry name" value="SPOR"/>
    <property type="match status" value="1"/>
</dbReference>
<evidence type="ECO:0000256" key="1">
    <source>
        <dbReference type="SAM" id="MobiDB-lite"/>
    </source>
</evidence>
<evidence type="ECO:0000313" key="5">
    <source>
        <dbReference type="Proteomes" id="UP000553193"/>
    </source>
</evidence>
<keyword evidence="4" id="KW-0131">Cell cycle</keyword>
<dbReference type="GO" id="GO:0051301">
    <property type="term" value="P:cell division"/>
    <property type="evidence" value="ECO:0007669"/>
    <property type="project" value="UniProtKB-KW"/>
</dbReference>